<name>A0ABR8PQ41_9CLOT</name>
<gene>
    <name evidence="1" type="ORF">H9661_02935</name>
</gene>
<comment type="caution">
    <text evidence="1">The sequence shown here is derived from an EMBL/GenBank/DDBJ whole genome shotgun (WGS) entry which is preliminary data.</text>
</comment>
<protein>
    <recommendedName>
        <fullName evidence="3">MORN repeat variant</fullName>
    </recommendedName>
</protein>
<sequence length="305" mass="34873">MSTIKTKYGYLNGASITGRYNSGEYECCTVKEKSKVNILGYTFIPLYEEMKERRKELPAVKFYKSGDIKTISLNEQVRINTSAGDFPVEKIVFYESGEIKRLFPLDGRLSAYWSEEDEYKLATRDRVHTDIGDFYSKFISLLFYRSGKIKSVTLWPKERIKYKIQNKFINIRIGLSFYENGQIESCEPGVPIAIKTPVGIVEAFDKNALGIHGEDNSLKLNEDGSIKSVITSTNKIEVKNKEGDKIIYSPKTIKKYVGDINTIIPVKLEFYNNSIKINNYEYKIKENSFEILSSLGKTLTLKGDL</sequence>
<evidence type="ECO:0008006" key="3">
    <source>
        <dbReference type="Google" id="ProtNLM"/>
    </source>
</evidence>
<keyword evidence="2" id="KW-1185">Reference proteome</keyword>
<organism evidence="1 2">
    <name type="scientific">Clostridium cibarium</name>
    <dbReference type="NCBI Taxonomy" id="2762247"/>
    <lineage>
        <taxon>Bacteria</taxon>
        <taxon>Bacillati</taxon>
        <taxon>Bacillota</taxon>
        <taxon>Clostridia</taxon>
        <taxon>Eubacteriales</taxon>
        <taxon>Clostridiaceae</taxon>
        <taxon>Clostridium</taxon>
    </lineage>
</organism>
<dbReference type="EMBL" id="JACSRA010000003">
    <property type="protein sequence ID" value="MBD7910304.1"/>
    <property type="molecule type" value="Genomic_DNA"/>
</dbReference>
<evidence type="ECO:0000313" key="2">
    <source>
        <dbReference type="Proteomes" id="UP000627781"/>
    </source>
</evidence>
<dbReference type="RefSeq" id="WP_143316667.1">
    <property type="nucleotide sequence ID" value="NZ_JACSRA010000003.1"/>
</dbReference>
<proteinExistence type="predicted"/>
<evidence type="ECO:0000313" key="1">
    <source>
        <dbReference type="EMBL" id="MBD7910304.1"/>
    </source>
</evidence>
<dbReference type="Proteomes" id="UP000627781">
    <property type="component" value="Unassembled WGS sequence"/>
</dbReference>
<reference evidence="1 2" key="1">
    <citation type="submission" date="2020-08" db="EMBL/GenBank/DDBJ databases">
        <title>A Genomic Blueprint of the Chicken Gut Microbiome.</title>
        <authorList>
            <person name="Gilroy R."/>
            <person name="Ravi A."/>
            <person name="Getino M."/>
            <person name="Pursley I."/>
            <person name="Horton D.L."/>
            <person name="Alikhan N.-F."/>
            <person name="Baker D."/>
            <person name="Gharbi K."/>
            <person name="Hall N."/>
            <person name="Watson M."/>
            <person name="Adriaenssens E.M."/>
            <person name="Foster-Nyarko E."/>
            <person name="Jarju S."/>
            <person name="Secka A."/>
            <person name="Antonio M."/>
            <person name="Oren A."/>
            <person name="Chaudhuri R."/>
            <person name="La Ragione R.M."/>
            <person name="Hildebrand F."/>
            <person name="Pallen M.J."/>
        </authorList>
    </citation>
    <scope>NUCLEOTIDE SEQUENCE [LARGE SCALE GENOMIC DNA]</scope>
    <source>
        <strain evidence="1 2">Sa3CVN1</strain>
    </source>
</reference>
<accession>A0ABR8PQ41</accession>